<comment type="similarity">
    <text evidence="1">Belongs to the aldolase class II family. Adducin subfamily.</text>
</comment>
<dbReference type="EMBL" id="CAJOBJ010354056">
    <property type="protein sequence ID" value="CAF5211928.1"/>
    <property type="molecule type" value="Genomic_DNA"/>
</dbReference>
<dbReference type="Gene3D" id="3.40.225.10">
    <property type="entry name" value="Class II aldolase/adducin N-terminal domain"/>
    <property type="match status" value="1"/>
</dbReference>
<feature type="domain" description="Class II aldolase/adducin N-terminal" evidence="3">
    <location>
        <begin position="1"/>
        <end position="33"/>
    </location>
</feature>
<dbReference type="PANTHER" id="PTHR10672:SF3">
    <property type="entry name" value="PROTEIN HU-LI TAI SHAO"/>
    <property type="match status" value="1"/>
</dbReference>
<evidence type="ECO:0000313" key="4">
    <source>
        <dbReference type="EMBL" id="CAF5211928.1"/>
    </source>
</evidence>
<comment type="caution">
    <text evidence="4">The sequence shown here is derived from an EMBL/GenBank/DDBJ whole genome shotgun (WGS) entry which is preliminary data.</text>
</comment>
<dbReference type="GO" id="GO:0014069">
    <property type="term" value="C:postsynaptic density"/>
    <property type="evidence" value="ECO:0007669"/>
    <property type="project" value="TreeGrafter"/>
</dbReference>
<dbReference type="GO" id="GO:0051015">
    <property type="term" value="F:actin filament binding"/>
    <property type="evidence" value="ECO:0007669"/>
    <property type="project" value="TreeGrafter"/>
</dbReference>
<dbReference type="InterPro" id="IPR001303">
    <property type="entry name" value="Aldolase_II/adducin_N"/>
</dbReference>
<accession>A0A8S3J830</accession>
<dbReference type="InterPro" id="IPR051017">
    <property type="entry name" value="Aldolase-II_Adducin_sf"/>
</dbReference>
<name>A0A8S3J830_9BILA</name>
<dbReference type="Pfam" id="PF00596">
    <property type="entry name" value="Aldolase_II"/>
    <property type="match status" value="1"/>
</dbReference>
<dbReference type="PANTHER" id="PTHR10672">
    <property type="entry name" value="ADDUCIN"/>
    <property type="match status" value="1"/>
</dbReference>
<dbReference type="Proteomes" id="UP000681720">
    <property type="component" value="Unassembled WGS sequence"/>
</dbReference>
<organism evidence="4 5">
    <name type="scientific">Rotaria magnacalcarata</name>
    <dbReference type="NCBI Taxonomy" id="392030"/>
    <lineage>
        <taxon>Eukaryota</taxon>
        <taxon>Metazoa</taxon>
        <taxon>Spiralia</taxon>
        <taxon>Gnathifera</taxon>
        <taxon>Rotifera</taxon>
        <taxon>Eurotatoria</taxon>
        <taxon>Bdelloidea</taxon>
        <taxon>Philodinida</taxon>
        <taxon>Philodinidae</taxon>
        <taxon>Rotaria</taxon>
    </lineage>
</organism>
<evidence type="ECO:0000313" key="5">
    <source>
        <dbReference type="Proteomes" id="UP000681720"/>
    </source>
</evidence>
<gene>
    <name evidence="4" type="ORF">GIL414_LOCUS80108</name>
</gene>
<evidence type="ECO:0000259" key="3">
    <source>
        <dbReference type="Pfam" id="PF00596"/>
    </source>
</evidence>
<dbReference type="AlphaFoldDB" id="A0A8S3J830"/>
<feature type="compositionally biased region" description="Polar residues" evidence="2">
    <location>
        <begin position="136"/>
        <end position="151"/>
    </location>
</feature>
<dbReference type="InterPro" id="IPR036409">
    <property type="entry name" value="Aldolase_II/adducin_N_sf"/>
</dbReference>
<dbReference type="GO" id="GO:0005856">
    <property type="term" value="C:cytoskeleton"/>
    <property type="evidence" value="ECO:0007669"/>
    <property type="project" value="TreeGrafter"/>
</dbReference>
<evidence type="ECO:0000256" key="1">
    <source>
        <dbReference type="ARBA" id="ARBA00006274"/>
    </source>
</evidence>
<evidence type="ECO:0000256" key="2">
    <source>
        <dbReference type="SAM" id="MobiDB-lite"/>
    </source>
</evidence>
<feature type="non-terminal residue" evidence="4">
    <location>
        <position position="1"/>
    </location>
</feature>
<dbReference type="GO" id="GO:0005886">
    <property type="term" value="C:plasma membrane"/>
    <property type="evidence" value="ECO:0007669"/>
    <property type="project" value="UniProtKB-SubCell"/>
</dbReference>
<reference evidence="4" key="1">
    <citation type="submission" date="2021-02" db="EMBL/GenBank/DDBJ databases">
        <authorList>
            <person name="Nowell W R."/>
        </authorList>
    </citation>
    <scope>NUCLEOTIDE SEQUENCE</scope>
</reference>
<proteinExistence type="inferred from homology"/>
<dbReference type="SUPFAM" id="SSF53639">
    <property type="entry name" value="AraD/HMP-PK domain-like"/>
    <property type="match status" value="1"/>
</dbReference>
<protein>
    <recommendedName>
        <fullName evidence="3">Class II aldolase/adducin N-terminal domain-containing protein</fullName>
    </recommendedName>
</protein>
<feature type="region of interest" description="Disordered" evidence="2">
    <location>
        <begin position="122"/>
        <end position="171"/>
    </location>
</feature>
<sequence length="171" mass="19361">MILRNHGFVACGETIEEAWKYAFNVINACEVQVRAAPMGIDQLYLPSSEQQKRIADVLHGNINEATGDKKWKIGELEFESLMRILDNAGFRTGYVYRQPLIRTIDKTTSFKDVEVPPAASSATSFAEQTYPEAYSPTRQAQRTTEWRNSPNAYLKQEIEETGTPNPKKVTK</sequence>